<dbReference type="OrthoDB" id="238316at2759"/>
<dbReference type="GO" id="GO:0046872">
    <property type="term" value="F:metal ion binding"/>
    <property type="evidence" value="ECO:0007669"/>
    <property type="project" value="UniProtKB-KW"/>
</dbReference>
<dbReference type="InterPro" id="IPR002319">
    <property type="entry name" value="Phenylalanyl-tRNA_Synthase"/>
</dbReference>
<dbReference type="PANTHER" id="PTHR11538">
    <property type="entry name" value="PHENYLALANYL-TRNA SYNTHETASE"/>
    <property type="match status" value="1"/>
</dbReference>
<dbReference type="PROSITE" id="PS50862">
    <property type="entry name" value="AA_TRNA_LIGASE_II"/>
    <property type="match status" value="1"/>
</dbReference>
<protein>
    <recommendedName>
        <fullName evidence="4">phenylalanine--tRNA ligase</fullName>
        <ecNumber evidence="4">6.1.1.20</ecNumber>
    </recommendedName>
    <alternativeName>
        <fullName evidence="13">Phenylalanyl-tRNA synthetase alpha subunit</fullName>
    </alternativeName>
</protein>
<sequence>MQKPLTERILAYLEALEASGSVSSLKLAQEFKEDHQKVIGAIKSLQSLGSVIQTEQDSINTLQVTAEGNLIIENGSHEVVIYKKTPETGSIPLADLLSSVSETVGKVGLSKAVQLKWIKVESNAVSRVVTSVVDTIQQTLKEISAGSSNATEETLGDLRRRKLISASAQTYLIIRRGQDFTLNIEKLETELTLDILNDPDYEKKVFKPYNFNALGQPVKAGHLHPLLKVRAEFISILTEMGFSEMPTNRFVESSFWNFDALFVPQMHPARDVQDTFFMSVPANCNKVPGDYMEKVKKVHMDGDYGSLGYKTDWKEAEAFKNVLRTHTTAVSARVLHELGQQETFQPVKRFSIDRVFRNETLDATHLAEFHQVEGFVADRNLSLGHLIGVMREFFRRLGIDQLRFKPAFNPYTEPSMEVFAFHKGLKKWVEVGNSGVFRPEMLLPMNLPSDVRIIAWGLSLERPTMIRYGIDNIRSLVGPKVDLQMVYDNALCRLDKQ</sequence>
<evidence type="ECO:0000256" key="10">
    <source>
        <dbReference type="ARBA" id="ARBA00022842"/>
    </source>
</evidence>
<dbReference type="GO" id="GO:0009328">
    <property type="term" value="C:phenylalanine-tRNA ligase complex"/>
    <property type="evidence" value="ECO:0007669"/>
    <property type="project" value="TreeGrafter"/>
</dbReference>
<dbReference type="GO" id="GO:0005524">
    <property type="term" value="F:ATP binding"/>
    <property type="evidence" value="ECO:0007669"/>
    <property type="project" value="UniProtKB-KW"/>
</dbReference>
<dbReference type="InterPro" id="IPR006195">
    <property type="entry name" value="aa-tRNA-synth_II"/>
</dbReference>
<feature type="domain" description="Aminoacyl-transfer RNA synthetases class-II family profile" evidence="14">
    <location>
        <begin position="228"/>
        <end position="479"/>
    </location>
</feature>
<dbReference type="NCBIfam" id="TIGR00468">
    <property type="entry name" value="pheS"/>
    <property type="match status" value="1"/>
</dbReference>
<evidence type="ECO:0000256" key="4">
    <source>
        <dbReference type="ARBA" id="ARBA00012814"/>
    </source>
</evidence>
<evidence type="ECO:0000259" key="14">
    <source>
        <dbReference type="PROSITE" id="PS50862"/>
    </source>
</evidence>
<keyword evidence="16" id="KW-1185">Reference proteome</keyword>
<comment type="caution">
    <text evidence="15">The sequence shown here is derived from an EMBL/GenBank/DDBJ whole genome shotgun (WGS) entry which is preliminary data.</text>
</comment>
<evidence type="ECO:0000256" key="1">
    <source>
        <dbReference type="ARBA" id="ARBA00001946"/>
    </source>
</evidence>
<reference evidence="15" key="1">
    <citation type="submission" date="2021-06" db="EMBL/GenBank/DDBJ databases">
        <authorList>
            <person name="Hodson N. C."/>
            <person name="Mongue J. A."/>
            <person name="Jaron S. K."/>
        </authorList>
    </citation>
    <scope>NUCLEOTIDE SEQUENCE</scope>
</reference>
<dbReference type="Pfam" id="PF18552">
    <property type="entry name" value="PheRS_DBD1"/>
    <property type="match status" value="1"/>
</dbReference>
<evidence type="ECO:0000313" key="15">
    <source>
        <dbReference type="EMBL" id="CAG7834964.1"/>
    </source>
</evidence>
<dbReference type="InterPro" id="IPR040725">
    <property type="entry name" value="PheRS_DBD3"/>
</dbReference>
<dbReference type="CDD" id="cd00496">
    <property type="entry name" value="PheRS_alpha_core"/>
    <property type="match status" value="1"/>
</dbReference>
<dbReference type="PANTHER" id="PTHR11538:SF40">
    <property type="entry name" value="PHENYLALANINE--TRNA LIGASE ALPHA SUBUNIT"/>
    <property type="match status" value="1"/>
</dbReference>
<evidence type="ECO:0000313" key="16">
    <source>
        <dbReference type="Proteomes" id="UP000708208"/>
    </source>
</evidence>
<keyword evidence="9" id="KW-0067">ATP-binding</keyword>
<accession>A0A8J2LMP2</accession>
<keyword evidence="5" id="KW-0963">Cytoplasm</keyword>
<comment type="cofactor">
    <cofactor evidence="1">
        <name>Mg(2+)</name>
        <dbReference type="ChEBI" id="CHEBI:18420"/>
    </cofactor>
</comment>
<dbReference type="NCBIfam" id="NF003210">
    <property type="entry name" value="PRK04172.1"/>
    <property type="match status" value="1"/>
</dbReference>
<evidence type="ECO:0000256" key="8">
    <source>
        <dbReference type="ARBA" id="ARBA00022741"/>
    </source>
</evidence>
<dbReference type="Pfam" id="PF18553">
    <property type="entry name" value="PheRS_DBD3"/>
    <property type="match status" value="1"/>
</dbReference>
<dbReference type="GO" id="GO:0004826">
    <property type="term" value="F:phenylalanine-tRNA ligase activity"/>
    <property type="evidence" value="ECO:0007669"/>
    <property type="project" value="UniProtKB-EC"/>
</dbReference>
<keyword evidence="11" id="KW-0648">Protein biosynthesis</keyword>
<evidence type="ECO:0000256" key="6">
    <source>
        <dbReference type="ARBA" id="ARBA00022598"/>
    </source>
</evidence>
<dbReference type="InterPro" id="IPR004529">
    <property type="entry name" value="Phe-tRNA-synth_IIc_asu"/>
</dbReference>
<evidence type="ECO:0000256" key="5">
    <source>
        <dbReference type="ARBA" id="ARBA00022490"/>
    </source>
</evidence>
<dbReference type="Pfam" id="PF01409">
    <property type="entry name" value="tRNA-synt_2d"/>
    <property type="match status" value="1"/>
</dbReference>
<proteinExistence type="inferred from homology"/>
<evidence type="ECO:0000256" key="9">
    <source>
        <dbReference type="ARBA" id="ARBA00022840"/>
    </source>
</evidence>
<keyword evidence="6" id="KW-0436">Ligase</keyword>
<keyword evidence="8" id="KW-0547">Nucleotide-binding</keyword>
<dbReference type="EMBL" id="CAJVCH010570457">
    <property type="protein sequence ID" value="CAG7834964.1"/>
    <property type="molecule type" value="Genomic_DNA"/>
</dbReference>
<evidence type="ECO:0000256" key="12">
    <source>
        <dbReference type="ARBA" id="ARBA00023146"/>
    </source>
</evidence>
<dbReference type="InterPro" id="IPR040724">
    <property type="entry name" value="PheRS_DBD1"/>
</dbReference>
<keyword evidence="10" id="KW-0460">Magnesium</keyword>
<organism evidence="15 16">
    <name type="scientific">Allacma fusca</name>
    <dbReference type="NCBI Taxonomy" id="39272"/>
    <lineage>
        <taxon>Eukaryota</taxon>
        <taxon>Metazoa</taxon>
        <taxon>Ecdysozoa</taxon>
        <taxon>Arthropoda</taxon>
        <taxon>Hexapoda</taxon>
        <taxon>Collembola</taxon>
        <taxon>Symphypleona</taxon>
        <taxon>Sminthuridae</taxon>
        <taxon>Allacma</taxon>
    </lineage>
</organism>
<dbReference type="AlphaFoldDB" id="A0A8J2LMP2"/>
<dbReference type="Proteomes" id="UP000708208">
    <property type="component" value="Unassembled WGS sequence"/>
</dbReference>
<name>A0A8J2LMP2_9HEXA</name>
<dbReference type="GO" id="GO:0000049">
    <property type="term" value="F:tRNA binding"/>
    <property type="evidence" value="ECO:0007669"/>
    <property type="project" value="InterPro"/>
</dbReference>
<evidence type="ECO:0000256" key="13">
    <source>
        <dbReference type="ARBA" id="ARBA00030612"/>
    </source>
</evidence>
<evidence type="ECO:0000256" key="2">
    <source>
        <dbReference type="ARBA" id="ARBA00004496"/>
    </source>
</evidence>
<dbReference type="EC" id="6.1.1.20" evidence="4"/>
<evidence type="ECO:0000256" key="3">
    <source>
        <dbReference type="ARBA" id="ARBA00006703"/>
    </source>
</evidence>
<comment type="subcellular location">
    <subcellularLocation>
        <location evidence="2">Cytoplasm</location>
    </subcellularLocation>
</comment>
<dbReference type="FunFam" id="3.30.930.10:FF:000178">
    <property type="entry name" value="Phenylalanyl-tRNA synthetase subunit alpha"/>
    <property type="match status" value="1"/>
</dbReference>
<dbReference type="GO" id="GO:0006432">
    <property type="term" value="P:phenylalanyl-tRNA aminoacylation"/>
    <property type="evidence" value="ECO:0007669"/>
    <property type="project" value="InterPro"/>
</dbReference>
<evidence type="ECO:0000256" key="7">
    <source>
        <dbReference type="ARBA" id="ARBA00022723"/>
    </source>
</evidence>
<dbReference type="GO" id="GO:0005829">
    <property type="term" value="C:cytosol"/>
    <property type="evidence" value="ECO:0007669"/>
    <property type="project" value="TreeGrafter"/>
</dbReference>
<evidence type="ECO:0000256" key="11">
    <source>
        <dbReference type="ARBA" id="ARBA00022917"/>
    </source>
</evidence>
<keyword evidence="12" id="KW-0030">Aminoacyl-tRNA synthetase</keyword>
<comment type="similarity">
    <text evidence="3">Belongs to the class-II aminoacyl-tRNA synthetase family. Phe-tRNA synthetase alpha subunit type 2 subfamily.</text>
</comment>
<gene>
    <name evidence="15" type="ORF">AFUS01_LOCUS44400</name>
</gene>
<keyword evidence="7" id="KW-0479">Metal-binding</keyword>